<dbReference type="Pfam" id="PF14033">
    <property type="entry name" value="DUF4246"/>
    <property type="match status" value="2"/>
</dbReference>
<dbReference type="OrthoDB" id="415532at2759"/>
<dbReference type="InterPro" id="IPR025340">
    <property type="entry name" value="DUF4246"/>
</dbReference>
<accession>A0A9P3G9Z9</accession>
<dbReference type="InterPro" id="IPR049192">
    <property type="entry name" value="DUF4246_C"/>
</dbReference>
<dbReference type="PANTHER" id="PTHR33119">
    <property type="entry name" value="IFI3P"/>
    <property type="match status" value="1"/>
</dbReference>
<organism evidence="2 3">
    <name type="scientific">Phanerochaete sordida</name>
    <dbReference type="NCBI Taxonomy" id="48140"/>
    <lineage>
        <taxon>Eukaryota</taxon>
        <taxon>Fungi</taxon>
        <taxon>Dikarya</taxon>
        <taxon>Basidiomycota</taxon>
        <taxon>Agaricomycotina</taxon>
        <taxon>Agaricomycetes</taxon>
        <taxon>Polyporales</taxon>
        <taxon>Phanerochaetaceae</taxon>
        <taxon>Phanerochaete</taxon>
    </lineage>
</organism>
<reference evidence="2 3" key="1">
    <citation type="submission" date="2021-08" db="EMBL/GenBank/DDBJ databases">
        <title>Draft Genome Sequence of Phanerochaete sordida strain YK-624.</title>
        <authorList>
            <person name="Mori T."/>
            <person name="Dohra H."/>
            <person name="Suzuki T."/>
            <person name="Kawagishi H."/>
            <person name="Hirai H."/>
        </authorList>
    </citation>
    <scope>NUCLEOTIDE SEQUENCE [LARGE SCALE GENOMIC DNA]</scope>
    <source>
        <strain evidence="2 3">YK-624</strain>
    </source>
</reference>
<dbReference type="EMBL" id="BPQB01000018">
    <property type="protein sequence ID" value="GJE90782.1"/>
    <property type="molecule type" value="Genomic_DNA"/>
</dbReference>
<sequence>MAVYTKQDAAGLQMSGVFRHPFRDRYQDFGSECGPYDDAALSANVRNMCALSAAIRAKVSWRTKAQNPIIRARWREEAISAPVPYGDAQLTEYEVDYVLNELAWHASRKDEETGIEASVFSRIWQSDRLVNDALRNELLRVVARLEDIPEDQRDWHPHTDHQVLDLVHPSLYCIVYDQTVLRAGYDPRPLPSASPFEDACEDTRGLFRSDLFSWLPTDFAVSEDGTTAKALCYINNLSPYTHASAYPVMERLVARFVPLWERVLSESRAGREMRPLPGWNHSFDENDADGSVQLKGRTLQVIIKLANILLTPEKPEYAGGSWHVEGMVNEAIVSTGIYYYDEENITESSLAFRMAVSAPEDYEQFDYDGVKAEFGFTIDEPLNQQIGSVVTKQGRCIAFPNVFQHQVQPFELADKSKPGHRKIVALFLVDPELPKPRPSTTNILPQQAGWMKLVLRDVAAKLRAVHGADAKGFGALPVEVIDMIVDQAEWLMSRQEAEEHRLALMDERTAMTGVNDECMFSMAFNMCEH</sequence>
<name>A0A9P3G9Z9_9APHY</name>
<keyword evidence="3" id="KW-1185">Reference proteome</keyword>
<evidence type="ECO:0000313" key="3">
    <source>
        <dbReference type="Proteomes" id="UP000703269"/>
    </source>
</evidence>
<dbReference type="AlphaFoldDB" id="A0A9P3G9Z9"/>
<evidence type="ECO:0000259" key="1">
    <source>
        <dbReference type="Pfam" id="PF14033"/>
    </source>
</evidence>
<evidence type="ECO:0000313" key="2">
    <source>
        <dbReference type="EMBL" id="GJE90782.1"/>
    </source>
</evidence>
<dbReference type="PANTHER" id="PTHR33119:SF1">
    <property type="entry name" value="FE2OG DIOXYGENASE DOMAIN-CONTAINING PROTEIN"/>
    <property type="match status" value="1"/>
</dbReference>
<comment type="caution">
    <text evidence="2">The sequence shown here is derived from an EMBL/GenBank/DDBJ whole genome shotgun (WGS) entry which is preliminary data.</text>
</comment>
<dbReference type="Proteomes" id="UP000703269">
    <property type="component" value="Unassembled WGS sequence"/>
</dbReference>
<gene>
    <name evidence="2" type="ORF">PsYK624_069260</name>
</gene>
<feature type="domain" description="DUF4246" evidence="1">
    <location>
        <begin position="95"/>
        <end position="275"/>
    </location>
</feature>
<proteinExistence type="predicted"/>
<feature type="domain" description="DUF4246" evidence="1">
    <location>
        <begin position="293"/>
        <end position="452"/>
    </location>
</feature>
<protein>
    <submittedName>
        <fullName evidence="2">DUF4246 domain-containing protein</fullName>
    </submittedName>
</protein>